<dbReference type="InterPro" id="IPR052921">
    <property type="entry name" value="GPCR1_Superfamily_Member"/>
</dbReference>
<comment type="subcellular location">
    <subcellularLocation>
        <location evidence="1">Membrane</location>
    </subcellularLocation>
</comment>
<keyword evidence="3 5" id="KW-1133">Transmembrane helix</keyword>
<dbReference type="PANTHER" id="PTHR26451">
    <property type="entry name" value="G_PROTEIN_RECEP_F1_2 DOMAIN-CONTAINING PROTEIN"/>
    <property type="match status" value="1"/>
</dbReference>
<dbReference type="Pfam" id="PF00001">
    <property type="entry name" value="7tm_1"/>
    <property type="match status" value="1"/>
</dbReference>
<dbReference type="Proteomes" id="UP000838412">
    <property type="component" value="Chromosome 2"/>
</dbReference>
<dbReference type="InterPro" id="IPR000276">
    <property type="entry name" value="GPCR_Rhodpsn"/>
</dbReference>
<evidence type="ECO:0000313" key="7">
    <source>
        <dbReference type="EMBL" id="CAH1253765.1"/>
    </source>
</evidence>
<evidence type="ECO:0000256" key="4">
    <source>
        <dbReference type="ARBA" id="ARBA00023136"/>
    </source>
</evidence>
<dbReference type="PROSITE" id="PS50262">
    <property type="entry name" value="G_PROTEIN_RECEP_F1_2"/>
    <property type="match status" value="1"/>
</dbReference>
<dbReference type="AlphaFoldDB" id="A0A8K0EML4"/>
<dbReference type="GO" id="GO:0016020">
    <property type="term" value="C:membrane"/>
    <property type="evidence" value="ECO:0007669"/>
    <property type="project" value="UniProtKB-SubCell"/>
</dbReference>
<sequence>MEGETDRDGPSVKDGSNHVLSLGATFRDFQTTYLIISLALSVGCGLLLILLVWKKEYLQTPSHYLRCNLAVDDILFTSCLIPFRIYALFRQDVSGEHLWCSAKIVVAPVCLLFMFGTYLMMAIDLYYAVCDPLHYHDKVTTKRVLVGILTTRALSLFFGLAPVVSGGLPKYSLLCEYGTANGVTLSSTFRNIGLLVFLLAIIFIPILYYRVFREARRQQERDENRDLWVFQTKAFKTMMPHATVWTVSVATAIFQVAMGMARVVISKEQMSQYSLIIADHVAILLFLTVSSLANPTIFSFRLPVFRRAFKELCGVPTNQPAVPALRHRDMEMAAITDYGQVAPVTDLTPAKTSGEDLKPTAEDVPSDQAQKYTAQAGMSPGLEPCIDYHGYKTISERTFQQTERAAVHSGPTPCFGEDIAVTLPGQLNVDAESSEVF</sequence>
<evidence type="ECO:0000259" key="6">
    <source>
        <dbReference type="PROSITE" id="PS50262"/>
    </source>
</evidence>
<dbReference type="EMBL" id="OV696687">
    <property type="protein sequence ID" value="CAH1253765.1"/>
    <property type="molecule type" value="Genomic_DNA"/>
</dbReference>
<organism evidence="7 8">
    <name type="scientific">Branchiostoma lanceolatum</name>
    <name type="common">Common lancelet</name>
    <name type="synonym">Amphioxus lanceolatum</name>
    <dbReference type="NCBI Taxonomy" id="7740"/>
    <lineage>
        <taxon>Eukaryota</taxon>
        <taxon>Metazoa</taxon>
        <taxon>Chordata</taxon>
        <taxon>Cephalochordata</taxon>
        <taxon>Leptocardii</taxon>
        <taxon>Amphioxiformes</taxon>
        <taxon>Branchiostomatidae</taxon>
        <taxon>Branchiostoma</taxon>
    </lineage>
</organism>
<feature type="transmembrane region" description="Helical" evidence="5">
    <location>
        <begin position="144"/>
        <end position="164"/>
    </location>
</feature>
<dbReference type="SUPFAM" id="SSF81321">
    <property type="entry name" value="Family A G protein-coupled receptor-like"/>
    <property type="match status" value="1"/>
</dbReference>
<evidence type="ECO:0000256" key="3">
    <source>
        <dbReference type="ARBA" id="ARBA00022989"/>
    </source>
</evidence>
<gene>
    <name evidence="7" type="primary">ADRA1A</name>
    <name evidence="7" type="ORF">BLAG_LOCUS13416</name>
</gene>
<feature type="transmembrane region" description="Helical" evidence="5">
    <location>
        <begin position="65"/>
        <end position="89"/>
    </location>
</feature>
<dbReference type="OrthoDB" id="6147321at2759"/>
<accession>A0A8K0EML4</accession>
<evidence type="ECO:0000256" key="5">
    <source>
        <dbReference type="SAM" id="Phobius"/>
    </source>
</evidence>
<dbReference type="InterPro" id="IPR017452">
    <property type="entry name" value="GPCR_Rhodpsn_7TM"/>
</dbReference>
<dbReference type="FunFam" id="1.20.1070.10:FF:000767">
    <property type="entry name" value="Uncharacterized protein"/>
    <property type="match status" value="1"/>
</dbReference>
<feature type="transmembrane region" description="Helical" evidence="5">
    <location>
        <begin position="32"/>
        <end position="53"/>
    </location>
</feature>
<name>A0A8K0EML4_BRALA</name>
<protein>
    <submittedName>
        <fullName evidence="7">ADRA1A protein</fullName>
    </submittedName>
</protein>
<feature type="transmembrane region" description="Helical" evidence="5">
    <location>
        <begin position="101"/>
        <end position="123"/>
    </location>
</feature>
<evidence type="ECO:0000256" key="1">
    <source>
        <dbReference type="ARBA" id="ARBA00004370"/>
    </source>
</evidence>
<dbReference type="PRINTS" id="PR00237">
    <property type="entry name" value="GPCRRHODOPSN"/>
</dbReference>
<dbReference type="GO" id="GO:0004930">
    <property type="term" value="F:G protein-coupled receptor activity"/>
    <property type="evidence" value="ECO:0007669"/>
    <property type="project" value="InterPro"/>
</dbReference>
<dbReference type="Gene3D" id="1.20.1070.10">
    <property type="entry name" value="Rhodopsin 7-helix transmembrane proteins"/>
    <property type="match status" value="1"/>
</dbReference>
<feature type="transmembrane region" description="Helical" evidence="5">
    <location>
        <begin position="242"/>
        <end position="265"/>
    </location>
</feature>
<keyword evidence="2 5" id="KW-0812">Transmembrane</keyword>
<keyword evidence="4 5" id="KW-0472">Membrane</keyword>
<proteinExistence type="predicted"/>
<dbReference type="CDD" id="cd00637">
    <property type="entry name" value="7tm_classA_rhodopsin-like"/>
    <property type="match status" value="1"/>
</dbReference>
<reference evidence="7" key="1">
    <citation type="submission" date="2022-01" db="EMBL/GenBank/DDBJ databases">
        <authorList>
            <person name="Braso-Vives M."/>
        </authorList>
    </citation>
    <scope>NUCLEOTIDE SEQUENCE</scope>
</reference>
<feature type="domain" description="G-protein coupled receptors family 1 profile" evidence="6">
    <location>
        <begin position="43"/>
        <end position="298"/>
    </location>
</feature>
<feature type="transmembrane region" description="Helical" evidence="5">
    <location>
        <begin position="192"/>
        <end position="211"/>
    </location>
</feature>
<dbReference type="SMART" id="SM01381">
    <property type="entry name" value="7TM_GPCR_Srsx"/>
    <property type="match status" value="1"/>
</dbReference>
<keyword evidence="8" id="KW-1185">Reference proteome</keyword>
<evidence type="ECO:0000313" key="8">
    <source>
        <dbReference type="Proteomes" id="UP000838412"/>
    </source>
</evidence>
<dbReference type="PANTHER" id="PTHR26451:SF897">
    <property type="entry name" value="TRACE AMINE-ASSOCIATED RECEPTOR 5-LIKE"/>
    <property type="match status" value="1"/>
</dbReference>
<evidence type="ECO:0000256" key="2">
    <source>
        <dbReference type="ARBA" id="ARBA00022692"/>
    </source>
</evidence>
<feature type="transmembrane region" description="Helical" evidence="5">
    <location>
        <begin position="277"/>
        <end position="300"/>
    </location>
</feature>